<dbReference type="GO" id="GO:0046872">
    <property type="term" value="F:metal ion binding"/>
    <property type="evidence" value="ECO:0007669"/>
    <property type="project" value="UniProtKB-KW"/>
</dbReference>
<dbReference type="PANTHER" id="PTHR42988">
    <property type="entry name" value="PHOSPHOHYDROLASE"/>
    <property type="match status" value="1"/>
</dbReference>
<sequence length="519" mass="55202">MTSDHPHHGSSTSGGHPATPGSPFPAPAVSRRRALQLFALGGAGAAGLLSATGLSPLPSARAQSLSPSPYPSLSGAVGSYGRSSDGGFIAGDLQVVTVTESELTVTWCTWSTERLDDGRPTGTPTDGVLRVWPDDDPSGVREVHSPGATSFHVLTVTGLRPGTRYRFAASSGGVTPAPVLNIYEGPLDTVTTLDAPVGPLGGTVVTTNDTHIGEDRDGIIFGDFPPPVTQARGARPYGEIMLESVIAGAHAAGASHLFVNGDLTAEARPVEVETAKRILDTFNGRWRVTRGNHDRPHDAAVDPVYLAAPPYRGPDQGEAGTDYRDSFGAVFEPRQQAWVEDGPGGIRVLGIDSTHRDRSGGVINGEQFTQIEEILQEDPLRPTVVMLHHPMTRDAQWTNIGGPDFTLADADAQRLQAVFAAAPGVRLVLGGHTHRVRRNTADPASGRRPPVYLETASAKNWPTGAMHLRVYGDRLTVNFRHAVGPEALAWAQRTRWSTFGLQSAYSLGRHTSRNLVVEL</sequence>
<comment type="similarity">
    <text evidence="6">Belongs to the cyclic nucleotide phosphodiesterase class-III family.</text>
</comment>
<dbReference type="InterPro" id="IPR003961">
    <property type="entry name" value="FN3_dom"/>
</dbReference>
<organism evidence="9 10">
    <name type="scientific">Corynebacterium provencense</name>
    <dbReference type="NCBI Taxonomy" id="1737425"/>
    <lineage>
        <taxon>Bacteria</taxon>
        <taxon>Bacillati</taxon>
        <taxon>Actinomycetota</taxon>
        <taxon>Actinomycetes</taxon>
        <taxon>Mycobacteriales</taxon>
        <taxon>Corynebacteriaceae</taxon>
        <taxon>Corynebacterium</taxon>
    </lineage>
</organism>
<evidence type="ECO:0000313" key="10">
    <source>
        <dbReference type="Proteomes" id="UP000247696"/>
    </source>
</evidence>
<dbReference type="Proteomes" id="UP000247696">
    <property type="component" value="Chromosome"/>
</dbReference>
<dbReference type="InterPro" id="IPR036116">
    <property type="entry name" value="FN3_sf"/>
</dbReference>
<evidence type="ECO:0000256" key="7">
    <source>
        <dbReference type="SAM" id="MobiDB-lite"/>
    </source>
</evidence>
<evidence type="ECO:0000259" key="8">
    <source>
        <dbReference type="PROSITE" id="PS50853"/>
    </source>
</evidence>
<evidence type="ECO:0000313" key="9">
    <source>
        <dbReference type="EMBL" id="AWT27133.1"/>
    </source>
</evidence>
<dbReference type="SUPFAM" id="SSF56300">
    <property type="entry name" value="Metallo-dependent phosphatases"/>
    <property type="match status" value="1"/>
</dbReference>
<dbReference type="Gene3D" id="2.60.40.10">
    <property type="entry name" value="Immunoglobulins"/>
    <property type="match status" value="1"/>
</dbReference>
<dbReference type="InterPro" id="IPR013783">
    <property type="entry name" value="Ig-like_fold"/>
</dbReference>
<keyword evidence="5" id="KW-0119">Carbohydrate metabolism</keyword>
<dbReference type="PANTHER" id="PTHR42988:SF2">
    <property type="entry name" value="CYCLIC NUCLEOTIDE PHOSPHODIESTERASE CBUA0032-RELATED"/>
    <property type="match status" value="1"/>
</dbReference>
<feature type="domain" description="Fibronectin type-III" evidence="8">
    <location>
        <begin position="89"/>
        <end position="195"/>
    </location>
</feature>
<accession>A0A2Z3Z0K9</accession>
<dbReference type="GO" id="GO:0000272">
    <property type="term" value="P:polysaccharide catabolic process"/>
    <property type="evidence" value="ECO:0007669"/>
    <property type="project" value="UniProtKB-KW"/>
</dbReference>
<gene>
    <name evidence="9" type="primary">cpdA_2</name>
    <name evidence="9" type="ORF">Csp1_23830</name>
</gene>
<dbReference type="RefSeq" id="WP_110482160.1">
    <property type="nucleotide sequence ID" value="NZ_CP024988.1"/>
</dbReference>
<dbReference type="EC" id="3.1.4.53" evidence="9"/>
<dbReference type="CDD" id="cd00063">
    <property type="entry name" value="FN3"/>
    <property type="match status" value="1"/>
</dbReference>
<feature type="region of interest" description="Disordered" evidence="7">
    <location>
        <begin position="1"/>
        <end position="27"/>
    </location>
</feature>
<name>A0A2Z3Z0K9_9CORY</name>
<dbReference type="PROSITE" id="PS51318">
    <property type="entry name" value="TAT"/>
    <property type="match status" value="1"/>
</dbReference>
<keyword evidence="4" id="KW-0326">Glycosidase</keyword>
<evidence type="ECO:0000256" key="4">
    <source>
        <dbReference type="ARBA" id="ARBA00023295"/>
    </source>
</evidence>
<keyword evidence="5" id="KW-0624">Polysaccharide degradation</keyword>
<dbReference type="GO" id="GO:0016798">
    <property type="term" value="F:hydrolase activity, acting on glycosyl bonds"/>
    <property type="evidence" value="ECO:0007669"/>
    <property type="project" value="UniProtKB-KW"/>
</dbReference>
<keyword evidence="1" id="KW-0479">Metal-binding</keyword>
<dbReference type="KEGG" id="cpre:Csp1_23830"/>
<evidence type="ECO:0000256" key="6">
    <source>
        <dbReference type="ARBA" id="ARBA00025742"/>
    </source>
</evidence>
<dbReference type="PROSITE" id="PS50853">
    <property type="entry name" value="FN3"/>
    <property type="match status" value="1"/>
</dbReference>
<dbReference type="InterPro" id="IPR050884">
    <property type="entry name" value="CNP_phosphodiesterase-III"/>
</dbReference>
<evidence type="ECO:0000256" key="1">
    <source>
        <dbReference type="ARBA" id="ARBA00022723"/>
    </source>
</evidence>
<dbReference type="InterPro" id="IPR006311">
    <property type="entry name" value="TAT_signal"/>
</dbReference>
<dbReference type="STRING" id="1737425.GCA_900049755_01485"/>
<dbReference type="GO" id="GO:0004115">
    <property type="term" value="F:3',5'-cyclic-AMP phosphodiesterase activity"/>
    <property type="evidence" value="ECO:0007669"/>
    <property type="project" value="UniProtKB-EC"/>
</dbReference>
<evidence type="ECO:0000256" key="3">
    <source>
        <dbReference type="ARBA" id="ARBA00023004"/>
    </source>
</evidence>
<dbReference type="InterPro" id="IPR004843">
    <property type="entry name" value="Calcineurin-like_PHP"/>
</dbReference>
<dbReference type="OrthoDB" id="4507037at2"/>
<feature type="compositionally biased region" description="Low complexity" evidence="7">
    <location>
        <begin position="9"/>
        <end position="19"/>
    </location>
</feature>
<evidence type="ECO:0000256" key="5">
    <source>
        <dbReference type="ARBA" id="ARBA00023326"/>
    </source>
</evidence>
<keyword evidence="10" id="KW-1185">Reference proteome</keyword>
<protein>
    <submittedName>
        <fullName evidence="9">3',5'-cyclic adenosine monophosphate phosphodiesterase CpdA</fullName>
        <ecNumber evidence="9">3.1.4.53</ecNumber>
    </submittedName>
</protein>
<dbReference type="AlphaFoldDB" id="A0A2Z3Z0K9"/>
<dbReference type="InterPro" id="IPR029052">
    <property type="entry name" value="Metallo-depent_PP-like"/>
</dbReference>
<keyword evidence="2 9" id="KW-0378">Hydrolase</keyword>
<dbReference type="Pfam" id="PF00149">
    <property type="entry name" value="Metallophos"/>
    <property type="match status" value="1"/>
</dbReference>
<proteinExistence type="inferred from homology"/>
<dbReference type="EMBL" id="CP024988">
    <property type="protein sequence ID" value="AWT27133.1"/>
    <property type="molecule type" value="Genomic_DNA"/>
</dbReference>
<evidence type="ECO:0000256" key="2">
    <source>
        <dbReference type="ARBA" id="ARBA00022801"/>
    </source>
</evidence>
<dbReference type="SUPFAM" id="SSF49265">
    <property type="entry name" value="Fibronectin type III"/>
    <property type="match status" value="1"/>
</dbReference>
<keyword evidence="3" id="KW-0408">Iron</keyword>
<reference evidence="10" key="1">
    <citation type="submission" date="2017-11" db="EMBL/GenBank/DDBJ databases">
        <title>Otitis media/interna in a cat caused by the recently described species Corynebacterium provencense.</title>
        <authorList>
            <person name="Kittl S."/>
            <person name="Brodard I."/>
            <person name="Rychener L."/>
            <person name="Jores J."/>
            <person name="Roosje P."/>
            <person name="Gobeli Brawand S."/>
        </authorList>
    </citation>
    <scope>NUCLEOTIDE SEQUENCE [LARGE SCALE GENOMIC DNA]</scope>
    <source>
        <strain evidence="10">17KM38</strain>
    </source>
</reference>
<dbReference type="Gene3D" id="3.60.21.10">
    <property type="match status" value="1"/>
</dbReference>